<evidence type="ECO:0000313" key="3">
    <source>
        <dbReference type="Proteomes" id="UP000830401"/>
    </source>
</evidence>
<keyword evidence="1" id="KW-1133">Transmembrane helix</keyword>
<dbReference type="EMBL" id="CP095064">
    <property type="protein sequence ID" value="UOQ69045.1"/>
    <property type="molecule type" value="Genomic_DNA"/>
</dbReference>
<dbReference type="Proteomes" id="UP000830401">
    <property type="component" value="Plasmid unnamed3"/>
</dbReference>
<organism evidence="2 3">
    <name type="scientific">Hymenobacter volaticus</name>
    <dbReference type="NCBI Taxonomy" id="2932254"/>
    <lineage>
        <taxon>Bacteria</taxon>
        <taxon>Pseudomonadati</taxon>
        <taxon>Bacteroidota</taxon>
        <taxon>Cytophagia</taxon>
        <taxon>Cytophagales</taxon>
        <taxon>Hymenobacteraceae</taxon>
        <taxon>Hymenobacter</taxon>
    </lineage>
</organism>
<proteinExistence type="predicted"/>
<sequence length="187" mass="21809">MDSSNTQNISTALLIAVVTVFVLPALLKFFEIVFTRGVNRDSEVRNKQLAILEQLTKIVWEWRFLGKQVCYYGCNYKRSFIDNERFQKAIVDYDNRVWPLFVEIKAIKSRAIVWYAQSVPEKIEALYEYIKRDIDAPLTSLVAKSQSQENNLSSEFFKMQALFSNEVSPNIETHIVFIADKIKRLKL</sequence>
<accession>A0ABY4GDQ8</accession>
<feature type="transmembrane region" description="Helical" evidence="1">
    <location>
        <begin position="12"/>
        <end position="30"/>
    </location>
</feature>
<keyword evidence="2" id="KW-0614">Plasmid</keyword>
<dbReference type="RefSeq" id="WP_245126797.1">
    <property type="nucleotide sequence ID" value="NZ_CP095064.1"/>
</dbReference>
<reference evidence="2" key="1">
    <citation type="submission" date="2022-04" db="EMBL/GenBank/DDBJ databases">
        <title>Hymenobacter sp. isolated from the air.</title>
        <authorList>
            <person name="Won M."/>
            <person name="Lee C.-M."/>
            <person name="Woen H.-Y."/>
            <person name="Kwon S.-W."/>
        </authorList>
    </citation>
    <scope>NUCLEOTIDE SEQUENCE</scope>
    <source>
        <strain evidence="2">5420S-77</strain>
        <plasmid evidence="2">unnamed3</plasmid>
    </source>
</reference>
<geneLocation type="plasmid" evidence="2 3">
    <name>unnamed3</name>
</geneLocation>
<protein>
    <recommendedName>
        <fullName evidence="4">DUF4760 domain-containing protein</fullName>
    </recommendedName>
</protein>
<evidence type="ECO:0000313" key="2">
    <source>
        <dbReference type="EMBL" id="UOQ69045.1"/>
    </source>
</evidence>
<keyword evidence="3" id="KW-1185">Reference proteome</keyword>
<gene>
    <name evidence="2" type="ORF">MUN86_26445</name>
</gene>
<keyword evidence="1" id="KW-0812">Transmembrane</keyword>
<evidence type="ECO:0000256" key="1">
    <source>
        <dbReference type="SAM" id="Phobius"/>
    </source>
</evidence>
<evidence type="ECO:0008006" key="4">
    <source>
        <dbReference type="Google" id="ProtNLM"/>
    </source>
</evidence>
<keyword evidence="1" id="KW-0472">Membrane</keyword>
<name>A0ABY4GDQ8_9BACT</name>